<evidence type="ECO:0000313" key="9">
    <source>
        <dbReference type="Proteomes" id="UP000095003"/>
    </source>
</evidence>
<proteinExistence type="predicted"/>
<feature type="transmembrane region" description="Helical" evidence="5">
    <location>
        <begin position="245"/>
        <end position="267"/>
    </location>
</feature>
<protein>
    <submittedName>
        <fullName evidence="7">Photosystem I assembly protein Ycf3</fullName>
    </submittedName>
</protein>
<dbReference type="EMBL" id="MCGI01000006">
    <property type="protein sequence ID" value="ODM07843.1"/>
    <property type="molecule type" value="Genomic_DNA"/>
</dbReference>
<dbReference type="PATRIC" id="fig|1432052.3.peg.5720"/>
<dbReference type="SUPFAM" id="SSF48452">
    <property type="entry name" value="TPR-like"/>
    <property type="match status" value="2"/>
</dbReference>
<feature type="repeat" description="TPR" evidence="3">
    <location>
        <begin position="387"/>
        <end position="420"/>
    </location>
</feature>
<comment type="caution">
    <text evidence="7">The sequence shown here is derived from an EMBL/GenBank/DDBJ whole genome shotgun (WGS) entry which is preliminary data.</text>
</comment>
<feature type="coiled-coil region" evidence="4">
    <location>
        <begin position="275"/>
        <end position="323"/>
    </location>
</feature>
<keyword evidence="5" id="KW-0812">Transmembrane</keyword>
<dbReference type="EMBL" id="MCGH01000002">
    <property type="protein sequence ID" value="ODM06374.1"/>
    <property type="molecule type" value="Genomic_DNA"/>
</dbReference>
<keyword evidence="5" id="KW-1133">Transmembrane helix</keyword>
<dbReference type="PROSITE" id="PS50005">
    <property type="entry name" value="TPR"/>
    <property type="match status" value="2"/>
</dbReference>
<dbReference type="Gene3D" id="1.25.40.10">
    <property type="entry name" value="Tetratricopeptide repeat domain"/>
    <property type="match status" value="3"/>
</dbReference>
<dbReference type="InterPro" id="IPR011990">
    <property type="entry name" value="TPR-like_helical_dom_sf"/>
</dbReference>
<evidence type="ECO:0000313" key="8">
    <source>
        <dbReference type="Proteomes" id="UP000094067"/>
    </source>
</evidence>
<feature type="repeat" description="TPR" evidence="3">
    <location>
        <begin position="421"/>
        <end position="454"/>
    </location>
</feature>
<dbReference type="PROSITE" id="PS50293">
    <property type="entry name" value="TPR_REGION"/>
    <property type="match status" value="1"/>
</dbReference>
<dbReference type="InterPro" id="IPR019734">
    <property type="entry name" value="TPR_rpt"/>
</dbReference>
<evidence type="ECO:0000313" key="6">
    <source>
        <dbReference type="EMBL" id="ODM06374.1"/>
    </source>
</evidence>
<dbReference type="RefSeq" id="WP_016359902.1">
    <property type="nucleotide sequence ID" value="NZ_BAABXS010000003.1"/>
</dbReference>
<gene>
    <name evidence="7" type="primary">ycf3</name>
    <name evidence="7" type="ORF">BEH84_05166</name>
    <name evidence="6" type="ORF">BEI61_02264</name>
</gene>
<evidence type="ECO:0000256" key="4">
    <source>
        <dbReference type="SAM" id="Coils"/>
    </source>
</evidence>
<accession>A0A1E3AGH6</accession>
<evidence type="ECO:0000256" key="1">
    <source>
        <dbReference type="ARBA" id="ARBA00022737"/>
    </source>
</evidence>
<reference evidence="8 9" key="1">
    <citation type="submission" date="2016-07" db="EMBL/GenBank/DDBJ databases">
        <title>Characterization of isolates of Eisenbergiella tayi derived from blood cultures, using whole genome sequencing.</title>
        <authorList>
            <person name="Burdz T."/>
            <person name="Wiebe D."/>
            <person name="Huynh C."/>
            <person name="Bernard K."/>
        </authorList>
    </citation>
    <scope>NUCLEOTIDE SEQUENCE [LARGE SCALE GENOMIC DNA]</scope>
    <source>
        <strain evidence="6 8">NML 110608</strain>
        <strain evidence="7 9">NML 120489</strain>
    </source>
</reference>
<dbReference type="PANTHER" id="PTHR44943:SF4">
    <property type="entry name" value="TPR REPEAT-CONTAINING PROTEIN MJ0798"/>
    <property type="match status" value="1"/>
</dbReference>
<dbReference type="PANTHER" id="PTHR44943">
    <property type="entry name" value="CELLULOSE SYNTHASE OPERON PROTEIN C"/>
    <property type="match status" value="1"/>
</dbReference>
<evidence type="ECO:0000313" key="7">
    <source>
        <dbReference type="EMBL" id="ODM07843.1"/>
    </source>
</evidence>
<dbReference type="AlphaFoldDB" id="A0A1E3AGH6"/>
<dbReference type="GeneID" id="93305118"/>
<evidence type="ECO:0000256" key="3">
    <source>
        <dbReference type="PROSITE-ProRule" id="PRU00339"/>
    </source>
</evidence>
<name>A0A1E3AGH6_9FIRM</name>
<keyword evidence="2 3" id="KW-0802">TPR repeat</keyword>
<evidence type="ECO:0000256" key="2">
    <source>
        <dbReference type="ARBA" id="ARBA00022803"/>
    </source>
</evidence>
<dbReference type="Proteomes" id="UP000095003">
    <property type="component" value="Unassembled WGS sequence"/>
</dbReference>
<dbReference type="Proteomes" id="UP000094067">
    <property type="component" value="Unassembled WGS sequence"/>
</dbReference>
<organism evidence="7 9">
    <name type="scientific">Eisenbergiella tayi</name>
    <dbReference type="NCBI Taxonomy" id="1432052"/>
    <lineage>
        <taxon>Bacteria</taxon>
        <taxon>Bacillati</taxon>
        <taxon>Bacillota</taxon>
        <taxon>Clostridia</taxon>
        <taxon>Lachnospirales</taxon>
        <taxon>Lachnospiraceae</taxon>
        <taxon>Eisenbergiella</taxon>
    </lineage>
</organism>
<keyword evidence="4" id="KW-0175">Coiled coil</keyword>
<keyword evidence="5" id="KW-0472">Membrane</keyword>
<sequence length="469" mass="52206">MNCYNCGVELTEHDFCTNCGADVVHYKKVISVSNFYYNDGLEKANVRDLSGAIVSLTECLKLNKFNIDARNLLGLVYFEMGETVDALSEWVISKNLKPEKNIADSYIESVQNSPSQLESLNQAIKKYNQAIVYCNQGSLDLALIQLRKVLSVNPKFLRAHQLLALLHMHNEDWDKAKRELVKCTRIDIGNTRTLRYMKEVNSALNVDDGLKNGHKSPKNEEVIKYQSGNETIIQPLAVKEPGKNYAGLLYLLGGVVIGLAVALTLILPGRLQSVKARLNEESRSVGEQLDKKNAELTDMQKQLDALTAKNADLNSELEAYAGTDGTLQTVEDLLNAAYTYLDTPDDMEKISLALEGIDKDAMESDTISEAYKNLYDKLLETAGPGISKAYADSGNKAYKAGEYDAAIKDLEKAFSYDETNGDALYILGNAYKKKGDSKNAIKIYNQVIELFPNTEKARRAKDYLKELES</sequence>
<dbReference type="SMART" id="SM00028">
    <property type="entry name" value="TPR"/>
    <property type="match status" value="6"/>
</dbReference>
<evidence type="ECO:0000256" key="5">
    <source>
        <dbReference type="SAM" id="Phobius"/>
    </source>
</evidence>
<dbReference type="InterPro" id="IPR051685">
    <property type="entry name" value="Ycf3/AcsC/BcsC/TPR_MFPF"/>
</dbReference>
<dbReference type="Pfam" id="PF14559">
    <property type="entry name" value="TPR_19"/>
    <property type="match status" value="1"/>
</dbReference>
<keyword evidence="1" id="KW-0677">Repeat</keyword>